<keyword evidence="2" id="KW-0812">Transmembrane</keyword>
<protein>
    <submittedName>
        <fullName evidence="3">Uncharacterized protein</fullName>
    </submittedName>
</protein>
<dbReference type="EMBL" id="CAJGYO010000007">
    <property type="protein sequence ID" value="CAD6246889.1"/>
    <property type="molecule type" value="Genomic_DNA"/>
</dbReference>
<dbReference type="PANTHER" id="PTHR33625">
    <property type="entry name" value="OS08G0179900 PROTEIN"/>
    <property type="match status" value="1"/>
</dbReference>
<feature type="compositionally biased region" description="Basic and acidic residues" evidence="1">
    <location>
        <begin position="46"/>
        <end position="63"/>
    </location>
</feature>
<dbReference type="OrthoDB" id="659599at2759"/>
<evidence type="ECO:0000256" key="2">
    <source>
        <dbReference type="SAM" id="Phobius"/>
    </source>
</evidence>
<name>A0A811PN01_9POAL</name>
<comment type="caution">
    <text evidence="3">The sequence shown here is derived from an EMBL/GenBank/DDBJ whole genome shotgun (WGS) entry which is preliminary data.</text>
</comment>
<dbReference type="Proteomes" id="UP000604825">
    <property type="component" value="Unassembled WGS sequence"/>
</dbReference>
<dbReference type="AlphaFoldDB" id="A0A811PN01"/>
<keyword evidence="2" id="KW-1133">Transmembrane helix</keyword>
<feature type="compositionally biased region" description="Low complexity" evidence="1">
    <location>
        <begin position="73"/>
        <end position="85"/>
    </location>
</feature>
<proteinExistence type="predicted"/>
<dbReference type="PANTHER" id="PTHR33625:SF4">
    <property type="entry name" value="OS08G0179900 PROTEIN"/>
    <property type="match status" value="1"/>
</dbReference>
<keyword evidence="2" id="KW-0472">Membrane</keyword>
<accession>A0A811PN01</accession>
<evidence type="ECO:0000256" key="1">
    <source>
        <dbReference type="SAM" id="MobiDB-lite"/>
    </source>
</evidence>
<reference evidence="3" key="1">
    <citation type="submission" date="2020-10" db="EMBL/GenBank/DDBJ databases">
        <authorList>
            <person name="Han B."/>
            <person name="Lu T."/>
            <person name="Zhao Q."/>
            <person name="Huang X."/>
            <person name="Zhao Y."/>
        </authorList>
    </citation>
    <scope>NUCLEOTIDE SEQUENCE</scope>
</reference>
<gene>
    <name evidence="3" type="ORF">NCGR_LOCUS31125</name>
</gene>
<organism evidence="3 4">
    <name type="scientific">Miscanthus lutarioriparius</name>
    <dbReference type="NCBI Taxonomy" id="422564"/>
    <lineage>
        <taxon>Eukaryota</taxon>
        <taxon>Viridiplantae</taxon>
        <taxon>Streptophyta</taxon>
        <taxon>Embryophyta</taxon>
        <taxon>Tracheophyta</taxon>
        <taxon>Spermatophyta</taxon>
        <taxon>Magnoliopsida</taxon>
        <taxon>Liliopsida</taxon>
        <taxon>Poales</taxon>
        <taxon>Poaceae</taxon>
        <taxon>PACMAD clade</taxon>
        <taxon>Panicoideae</taxon>
        <taxon>Andropogonodae</taxon>
        <taxon>Andropogoneae</taxon>
        <taxon>Saccharinae</taxon>
        <taxon>Miscanthus</taxon>
    </lineage>
</organism>
<feature type="transmembrane region" description="Helical" evidence="2">
    <location>
        <begin position="358"/>
        <end position="377"/>
    </location>
</feature>
<feature type="region of interest" description="Disordered" evidence="1">
    <location>
        <begin position="38"/>
        <end position="85"/>
    </location>
</feature>
<sequence length="380" mass="40431">MAGMSKELRCGLAGARSSRSATAFAVSSGWTTYITKIYGNNLSPRGSDREAREGGHDATERNARSPSPWGEESCAPPRRSASPGAAAAAAAKGGRFRHAAPAFATASAAAGSEAAPLVSASGGEVVPPAAAQWEASWELDDWEFADWRDDAAAAVVAEREATAAAAKPRLVFAPPSREEAEEATTELRDAIERVYFNESPVEVVKEQDKEFNKQATDAIIPSMPGHVVQAFTLLKSSPEAQSVVASLASDRNVWDAVLKNEKVMEFYKNHQTTLVETFPEEAATVESLGKFEDATSENASHSELPTGSPFSDFVDNAKRRVMDVVYNITDFFKDLFDSAKAQDGTGPSAEKGLSATEMAVGGSFMALAIGVILVVLFKRS</sequence>
<evidence type="ECO:0000313" key="4">
    <source>
        <dbReference type="Proteomes" id="UP000604825"/>
    </source>
</evidence>
<evidence type="ECO:0000313" key="3">
    <source>
        <dbReference type="EMBL" id="CAD6246889.1"/>
    </source>
</evidence>
<keyword evidence="4" id="KW-1185">Reference proteome</keyword>